<sequence>MLLTAHRYRFAGDTDALIRHLVDQVAVAWDELGTDLLDGAPAALRTVLTGGESWPSRTMDDLICPDGSPPQRMTVTEESAGEQDLQWGYVLHPHGIEVISLHEDLRGPVVSWDTDPRARFSDHPGQWRPSCPPPLSPPPELLPSSRLGTQPATAPATVSAPRTPARR</sequence>
<comment type="caution">
    <text evidence="2">The sequence shown here is derived from an EMBL/GenBank/DDBJ whole genome shotgun (WGS) entry which is preliminary data.</text>
</comment>
<keyword evidence="3" id="KW-1185">Reference proteome</keyword>
<dbReference type="Proteomes" id="UP000286746">
    <property type="component" value="Unassembled WGS sequence"/>
</dbReference>
<reference evidence="2 3" key="1">
    <citation type="submission" date="2018-11" db="EMBL/GenBank/DDBJ databases">
        <title>Whole genome sequence of Streptomyces paromomycinus NBRC 15454(T).</title>
        <authorList>
            <person name="Komaki H."/>
            <person name="Tamura T."/>
        </authorList>
    </citation>
    <scope>NUCLEOTIDE SEQUENCE [LARGE SCALE GENOMIC DNA]</scope>
    <source>
        <strain evidence="2 3">NBRC 15454</strain>
    </source>
</reference>
<accession>A0A401VXS2</accession>
<dbReference type="EMBL" id="BHZD01000001">
    <property type="protein sequence ID" value="GCD41859.1"/>
    <property type="molecule type" value="Genomic_DNA"/>
</dbReference>
<gene>
    <name evidence="2" type="ORF">GKJPGBOP_01516</name>
</gene>
<evidence type="ECO:0000313" key="3">
    <source>
        <dbReference type="Proteomes" id="UP000286746"/>
    </source>
</evidence>
<dbReference type="AlphaFoldDB" id="A0A401VXS2"/>
<dbReference type="RefSeq" id="WP_371858895.1">
    <property type="nucleotide sequence ID" value="NZ_BHZD01000001.1"/>
</dbReference>
<feature type="compositionally biased region" description="Pro residues" evidence="1">
    <location>
        <begin position="130"/>
        <end position="141"/>
    </location>
</feature>
<evidence type="ECO:0000256" key="1">
    <source>
        <dbReference type="SAM" id="MobiDB-lite"/>
    </source>
</evidence>
<evidence type="ECO:0000313" key="2">
    <source>
        <dbReference type="EMBL" id="GCD41859.1"/>
    </source>
</evidence>
<protein>
    <submittedName>
        <fullName evidence="2">Uncharacterized protein</fullName>
    </submittedName>
</protein>
<organism evidence="2 3">
    <name type="scientific">Streptomyces paromomycinus</name>
    <name type="common">Streptomyces rimosus subsp. paromomycinus</name>
    <dbReference type="NCBI Taxonomy" id="92743"/>
    <lineage>
        <taxon>Bacteria</taxon>
        <taxon>Bacillati</taxon>
        <taxon>Actinomycetota</taxon>
        <taxon>Actinomycetes</taxon>
        <taxon>Kitasatosporales</taxon>
        <taxon>Streptomycetaceae</taxon>
        <taxon>Streptomyces</taxon>
    </lineage>
</organism>
<feature type="region of interest" description="Disordered" evidence="1">
    <location>
        <begin position="116"/>
        <end position="167"/>
    </location>
</feature>
<name>A0A401VXS2_STREY</name>
<proteinExistence type="predicted"/>